<reference evidence="4 5" key="1">
    <citation type="journal article" date="2011" name="Cell">
        <title>The monarch butterfly genome yields insights into long-distance migration.</title>
        <authorList>
            <person name="Zhan S."/>
            <person name="Merlin C."/>
            <person name="Boore J.L."/>
            <person name="Reppert S.M."/>
        </authorList>
    </citation>
    <scope>NUCLEOTIDE SEQUENCE [LARGE SCALE GENOMIC DNA]</scope>
    <source>
        <strain evidence="4">F-2</strain>
    </source>
</reference>
<dbReference type="GO" id="GO:0004252">
    <property type="term" value="F:serine-type endopeptidase activity"/>
    <property type="evidence" value="ECO:0007669"/>
    <property type="project" value="InterPro"/>
</dbReference>
<proteinExistence type="predicted"/>
<dbReference type="InterPro" id="IPR001254">
    <property type="entry name" value="Trypsin_dom"/>
</dbReference>
<dbReference type="InParanoid" id="A0A212EHS7"/>
<dbReference type="AlphaFoldDB" id="A0A212EHS7"/>
<dbReference type="Gene3D" id="2.40.10.10">
    <property type="entry name" value="Trypsin-like serine proteases"/>
    <property type="match status" value="1"/>
</dbReference>
<dbReference type="InterPro" id="IPR043504">
    <property type="entry name" value="Peptidase_S1_PA_chymotrypsin"/>
</dbReference>
<dbReference type="EMBL" id="AGBW02014803">
    <property type="protein sequence ID" value="OWR41038.1"/>
    <property type="molecule type" value="Genomic_DNA"/>
</dbReference>
<feature type="signal peptide" evidence="2">
    <location>
        <begin position="1"/>
        <end position="16"/>
    </location>
</feature>
<protein>
    <submittedName>
        <fullName evidence="4">Astryp1</fullName>
    </submittedName>
</protein>
<evidence type="ECO:0000313" key="4">
    <source>
        <dbReference type="EMBL" id="OWR41038.1"/>
    </source>
</evidence>
<organism evidence="4 5">
    <name type="scientific">Danaus plexippus plexippus</name>
    <dbReference type="NCBI Taxonomy" id="278856"/>
    <lineage>
        <taxon>Eukaryota</taxon>
        <taxon>Metazoa</taxon>
        <taxon>Ecdysozoa</taxon>
        <taxon>Arthropoda</taxon>
        <taxon>Hexapoda</taxon>
        <taxon>Insecta</taxon>
        <taxon>Pterygota</taxon>
        <taxon>Neoptera</taxon>
        <taxon>Endopterygota</taxon>
        <taxon>Lepidoptera</taxon>
        <taxon>Glossata</taxon>
        <taxon>Ditrysia</taxon>
        <taxon>Papilionoidea</taxon>
        <taxon>Nymphalidae</taxon>
        <taxon>Danainae</taxon>
        <taxon>Danaini</taxon>
        <taxon>Danaina</taxon>
        <taxon>Danaus</taxon>
        <taxon>Danaus</taxon>
    </lineage>
</organism>
<feature type="domain" description="Peptidase S1" evidence="3">
    <location>
        <begin position="56"/>
        <end position="118"/>
    </location>
</feature>
<keyword evidence="5" id="KW-1185">Reference proteome</keyword>
<dbReference type="Pfam" id="PF00089">
    <property type="entry name" value="Trypsin"/>
    <property type="match status" value="1"/>
</dbReference>
<keyword evidence="2" id="KW-0732">Signal</keyword>
<dbReference type="Proteomes" id="UP000007151">
    <property type="component" value="Unassembled WGS sequence"/>
</dbReference>
<dbReference type="KEGG" id="dpl:KGM_213412A"/>
<evidence type="ECO:0000259" key="3">
    <source>
        <dbReference type="Pfam" id="PF00089"/>
    </source>
</evidence>
<gene>
    <name evidence="4" type="ORF">KGM_213412A</name>
</gene>
<feature type="compositionally biased region" description="Basic and acidic residues" evidence="1">
    <location>
        <begin position="27"/>
        <end position="38"/>
    </location>
</feature>
<evidence type="ECO:0000256" key="2">
    <source>
        <dbReference type="SAM" id="SignalP"/>
    </source>
</evidence>
<sequence>MWRIGVLLILSLQVQGKLDTDEDTGESGDRDSGGDFKVTKNRTEDEKIYDSEERIGAAVTQISRHPYTAALLKNETYVCSAIILNTYWLLTLSKCFESDVISSYVTHRYLGNYTIRTGSSYNNKGGTMST</sequence>
<feature type="region of interest" description="Disordered" evidence="1">
    <location>
        <begin position="19"/>
        <end position="38"/>
    </location>
</feature>
<evidence type="ECO:0000313" key="5">
    <source>
        <dbReference type="Proteomes" id="UP000007151"/>
    </source>
</evidence>
<comment type="caution">
    <text evidence="4">The sequence shown here is derived from an EMBL/GenBank/DDBJ whole genome shotgun (WGS) entry which is preliminary data.</text>
</comment>
<dbReference type="GO" id="GO:0006508">
    <property type="term" value="P:proteolysis"/>
    <property type="evidence" value="ECO:0007669"/>
    <property type="project" value="InterPro"/>
</dbReference>
<dbReference type="InterPro" id="IPR009003">
    <property type="entry name" value="Peptidase_S1_PA"/>
</dbReference>
<name>A0A212EHS7_DANPL</name>
<accession>A0A212EHS7</accession>
<evidence type="ECO:0000256" key="1">
    <source>
        <dbReference type="SAM" id="MobiDB-lite"/>
    </source>
</evidence>
<dbReference type="SUPFAM" id="SSF50494">
    <property type="entry name" value="Trypsin-like serine proteases"/>
    <property type="match status" value="1"/>
</dbReference>
<feature type="chain" id="PRO_5012419815" evidence="2">
    <location>
        <begin position="17"/>
        <end position="130"/>
    </location>
</feature>
<feature type="non-terminal residue" evidence="4">
    <location>
        <position position="130"/>
    </location>
</feature>